<sequence>MKTTCKEDVRSHCSVNYGLEIFGDKWSLLIVRDIVFAGKKTYGEFLKSEEGFATNVLASRLAFLEEQGILSKTPSSADRRKDFYALTEKGLDLIPILLNIVLWSAKHDPKSYTRRRKEFVARLNRSVQKVSGEVKELVRDGGCIFPQVNG</sequence>
<accession>A0A1M5P618</accession>
<keyword evidence="1" id="KW-0805">Transcription regulation</keyword>
<dbReference type="InterPro" id="IPR002577">
    <property type="entry name" value="HTH_HxlR"/>
</dbReference>
<dbReference type="PROSITE" id="PS51118">
    <property type="entry name" value="HTH_HXLR"/>
    <property type="match status" value="1"/>
</dbReference>
<keyword evidence="3" id="KW-0804">Transcription</keyword>
<keyword evidence="2" id="KW-0238">DNA-binding</keyword>
<proteinExistence type="predicted"/>
<organism evidence="5 6">
    <name type="scientific">Bradyrhizobium erythrophlei</name>
    <dbReference type="NCBI Taxonomy" id="1437360"/>
    <lineage>
        <taxon>Bacteria</taxon>
        <taxon>Pseudomonadati</taxon>
        <taxon>Pseudomonadota</taxon>
        <taxon>Alphaproteobacteria</taxon>
        <taxon>Hyphomicrobiales</taxon>
        <taxon>Nitrobacteraceae</taxon>
        <taxon>Bradyrhizobium</taxon>
    </lineage>
</organism>
<dbReference type="OrthoDB" id="9782219at2"/>
<dbReference type="Pfam" id="PF01638">
    <property type="entry name" value="HxlR"/>
    <property type="match status" value="1"/>
</dbReference>
<dbReference type="AlphaFoldDB" id="A0A1M5P618"/>
<dbReference type="SUPFAM" id="SSF46785">
    <property type="entry name" value="Winged helix' DNA-binding domain"/>
    <property type="match status" value="1"/>
</dbReference>
<reference evidence="5 6" key="1">
    <citation type="submission" date="2016-11" db="EMBL/GenBank/DDBJ databases">
        <authorList>
            <person name="Jaros S."/>
            <person name="Januszkiewicz K."/>
            <person name="Wedrychowicz H."/>
        </authorList>
    </citation>
    <scope>NUCLEOTIDE SEQUENCE [LARGE SCALE GENOMIC DNA]</scope>
    <source>
        <strain evidence="5 6">GAS242</strain>
    </source>
</reference>
<evidence type="ECO:0000256" key="3">
    <source>
        <dbReference type="ARBA" id="ARBA00023163"/>
    </source>
</evidence>
<name>A0A1M5P618_9BRAD</name>
<dbReference type="Proteomes" id="UP000190675">
    <property type="component" value="Chromosome I"/>
</dbReference>
<evidence type="ECO:0000313" key="6">
    <source>
        <dbReference type="Proteomes" id="UP000190675"/>
    </source>
</evidence>
<dbReference type="EMBL" id="LT670818">
    <property type="protein sequence ID" value="SHG97236.1"/>
    <property type="molecule type" value="Genomic_DNA"/>
</dbReference>
<dbReference type="RefSeq" id="WP_079568265.1">
    <property type="nucleotide sequence ID" value="NZ_LT670818.1"/>
</dbReference>
<evidence type="ECO:0000256" key="2">
    <source>
        <dbReference type="ARBA" id="ARBA00023125"/>
    </source>
</evidence>
<evidence type="ECO:0000313" key="5">
    <source>
        <dbReference type="EMBL" id="SHG97236.1"/>
    </source>
</evidence>
<dbReference type="PANTHER" id="PTHR33204:SF37">
    <property type="entry name" value="HTH-TYPE TRANSCRIPTIONAL REGULATOR YODB"/>
    <property type="match status" value="1"/>
</dbReference>
<protein>
    <submittedName>
        <fullName evidence="5">Transcriptional regulator, HxlR family</fullName>
    </submittedName>
</protein>
<gene>
    <name evidence="5" type="ORF">SAMN05444169_5048</name>
</gene>
<dbReference type="PANTHER" id="PTHR33204">
    <property type="entry name" value="TRANSCRIPTIONAL REGULATOR, MARR FAMILY"/>
    <property type="match status" value="1"/>
</dbReference>
<dbReference type="InterPro" id="IPR036390">
    <property type="entry name" value="WH_DNA-bd_sf"/>
</dbReference>
<dbReference type="InterPro" id="IPR036388">
    <property type="entry name" value="WH-like_DNA-bd_sf"/>
</dbReference>
<feature type="domain" description="HTH hxlR-type" evidence="4">
    <location>
        <begin position="13"/>
        <end position="112"/>
    </location>
</feature>
<dbReference type="Gene3D" id="1.10.10.10">
    <property type="entry name" value="Winged helix-like DNA-binding domain superfamily/Winged helix DNA-binding domain"/>
    <property type="match status" value="1"/>
</dbReference>
<dbReference type="GO" id="GO:0003677">
    <property type="term" value="F:DNA binding"/>
    <property type="evidence" value="ECO:0007669"/>
    <property type="project" value="UniProtKB-KW"/>
</dbReference>
<evidence type="ECO:0000256" key="1">
    <source>
        <dbReference type="ARBA" id="ARBA00023015"/>
    </source>
</evidence>
<evidence type="ECO:0000259" key="4">
    <source>
        <dbReference type="PROSITE" id="PS51118"/>
    </source>
</evidence>